<dbReference type="Pfam" id="PF24827">
    <property type="entry name" value="AstE_AspA_cat"/>
    <property type="match status" value="1"/>
</dbReference>
<name>A0A953HQR3_9BACT</name>
<evidence type="ECO:0000313" key="7">
    <source>
        <dbReference type="Proteomes" id="UP000753961"/>
    </source>
</evidence>
<dbReference type="InterPro" id="IPR055438">
    <property type="entry name" value="AstE_AspA_cat"/>
</dbReference>
<dbReference type="EMBL" id="JAHVHU010000002">
    <property type="protein sequence ID" value="MBY5956665.1"/>
    <property type="molecule type" value="Genomic_DNA"/>
</dbReference>
<comment type="caution">
    <text evidence="6">The sequence shown here is derived from an EMBL/GenBank/DDBJ whole genome shotgun (WGS) entry which is preliminary data.</text>
</comment>
<dbReference type="RefSeq" id="WP_222578189.1">
    <property type="nucleotide sequence ID" value="NZ_JAHVHU010000002.1"/>
</dbReference>
<feature type="domain" description="Succinylglutamate desuccinylase/Aspartoacylase catalytic" evidence="5">
    <location>
        <begin position="33"/>
        <end position="160"/>
    </location>
</feature>
<keyword evidence="7" id="KW-1185">Reference proteome</keyword>
<evidence type="ECO:0000259" key="5">
    <source>
        <dbReference type="Pfam" id="PF24827"/>
    </source>
</evidence>
<evidence type="ECO:0000256" key="4">
    <source>
        <dbReference type="ARBA" id="ARBA00022833"/>
    </source>
</evidence>
<keyword evidence="4" id="KW-0862">Zinc</keyword>
<comment type="cofactor">
    <cofactor evidence="1">
        <name>Zn(2+)</name>
        <dbReference type="ChEBI" id="CHEBI:29105"/>
    </cofactor>
</comment>
<dbReference type="GO" id="GO:0016788">
    <property type="term" value="F:hydrolase activity, acting on ester bonds"/>
    <property type="evidence" value="ECO:0007669"/>
    <property type="project" value="InterPro"/>
</dbReference>
<evidence type="ECO:0000313" key="6">
    <source>
        <dbReference type="EMBL" id="MBY5956665.1"/>
    </source>
</evidence>
<gene>
    <name evidence="6" type="ORF">KUV50_00865</name>
</gene>
<dbReference type="GO" id="GO:0005829">
    <property type="term" value="C:cytosol"/>
    <property type="evidence" value="ECO:0007669"/>
    <property type="project" value="TreeGrafter"/>
</dbReference>
<dbReference type="InterPro" id="IPR050178">
    <property type="entry name" value="AspA/AstE_fam"/>
</dbReference>
<evidence type="ECO:0000256" key="2">
    <source>
        <dbReference type="ARBA" id="ARBA00022723"/>
    </source>
</evidence>
<keyword evidence="2" id="KW-0479">Metal-binding</keyword>
<dbReference type="SUPFAM" id="SSF53187">
    <property type="entry name" value="Zn-dependent exopeptidases"/>
    <property type="match status" value="1"/>
</dbReference>
<evidence type="ECO:0000256" key="1">
    <source>
        <dbReference type="ARBA" id="ARBA00001947"/>
    </source>
</evidence>
<protein>
    <submittedName>
        <fullName evidence="6">Succinylglutamate desuccinylase/aspartoacylase family protein</fullName>
    </submittedName>
</protein>
<proteinExistence type="predicted"/>
<accession>A0A953HQR3</accession>
<keyword evidence="3" id="KW-0378">Hydrolase</keyword>
<dbReference type="PANTHER" id="PTHR15162:SF7">
    <property type="entry name" value="SUCCINYLGLUTAMATE DESUCCINYLASE"/>
    <property type="match status" value="1"/>
</dbReference>
<dbReference type="PANTHER" id="PTHR15162">
    <property type="entry name" value="ASPARTOACYLASE"/>
    <property type="match status" value="1"/>
</dbReference>
<dbReference type="Proteomes" id="UP000753961">
    <property type="component" value="Unassembled WGS sequence"/>
</dbReference>
<dbReference type="GO" id="GO:0046872">
    <property type="term" value="F:metal ion binding"/>
    <property type="evidence" value="ECO:0007669"/>
    <property type="project" value="UniProtKB-KW"/>
</dbReference>
<dbReference type="Gene3D" id="3.40.630.10">
    <property type="entry name" value="Zn peptidases"/>
    <property type="match status" value="1"/>
</dbReference>
<sequence>MSTNFHRAAHTRPQTHRADDQRLIGVFDENRRGPLIIMIGGIHGNEKAGLKALEYLIKMLEVEHITNEAFQFTGRLIAIRGNIQAQKVNKRYINRDLNRMFRNDLLQTVLTKEERTAEEKELVEIIDFIKNSIADYHPDEIFVLDLHTTTAAGGIFTIINDSPEALEISLDLKAPVIEGFLRGIKGTILHYLNADNVHQNCTALCFEAGQHEDPLSVNRCIAAAVNFLSSVGAVEKLHIEPRHHRILHEYAAGHPIHSRLIYTHKIVEGDQFRMEPGFQNFDPIHENQLLANDINGPIYAPSTGLIVMPHYQEQGEDGFFIVEPLSDKVIG</sequence>
<organism evidence="6 7">
    <name type="scientific">Membranihabitans marinus</name>
    <dbReference type="NCBI Taxonomy" id="1227546"/>
    <lineage>
        <taxon>Bacteria</taxon>
        <taxon>Pseudomonadati</taxon>
        <taxon>Bacteroidota</taxon>
        <taxon>Saprospiria</taxon>
        <taxon>Saprospirales</taxon>
        <taxon>Saprospiraceae</taxon>
        <taxon>Membranihabitans</taxon>
    </lineage>
</organism>
<dbReference type="AlphaFoldDB" id="A0A953HQR3"/>
<reference evidence="6" key="1">
    <citation type="submission" date="2021-06" db="EMBL/GenBank/DDBJ databases">
        <title>44 bacteria genomes isolated from Dapeng, Shenzhen.</title>
        <authorList>
            <person name="Zheng W."/>
            <person name="Yu S."/>
            <person name="Huang Y."/>
        </authorList>
    </citation>
    <scope>NUCLEOTIDE SEQUENCE</scope>
    <source>
        <strain evidence="6">DP5N28-2</strain>
    </source>
</reference>
<evidence type="ECO:0000256" key="3">
    <source>
        <dbReference type="ARBA" id="ARBA00022801"/>
    </source>
</evidence>